<evidence type="ECO:0000256" key="14">
    <source>
        <dbReference type="SAM" id="Phobius"/>
    </source>
</evidence>
<dbReference type="SFLD" id="SFLDG00002">
    <property type="entry name" value="C1.7:_P-type_atpase_like"/>
    <property type="match status" value="1"/>
</dbReference>
<dbReference type="EC" id="3.6.3.3" evidence="15"/>
<evidence type="ECO:0000256" key="5">
    <source>
        <dbReference type="ARBA" id="ARBA00022692"/>
    </source>
</evidence>
<keyword evidence="7" id="KW-0547">Nucleotide-binding</keyword>
<organism evidence="15">
    <name type="scientific">hydrothermal vent metagenome</name>
    <dbReference type="NCBI Taxonomy" id="652676"/>
    <lineage>
        <taxon>unclassified sequences</taxon>
        <taxon>metagenomes</taxon>
        <taxon>ecological metagenomes</taxon>
    </lineage>
</organism>
<proteinExistence type="predicted"/>
<dbReference type="GO" id="GO:0055070">
    <property type="term" value="P:copper ion homeostasis"/>
    <property type="evidence" value="ECO:0007669"/>
    <property type="project" value="TreeGrafter"/>
</dbReference>
<evidence type="ECO:0000256" key="2">
    <source>
        <dbReference type="ARBA" id="ARBA00022448"/>
    </source>
</evidence>
<evidence type="ECO:0000256" key="12">
    <source>
        <dbReference type="ARBA" id="ARBA00023065"/>
    </source>
</evidence>
<dbReference type="GO" id="GO:0043682">
    <property type="term" value="F:P-type divalent copper transporter activity"/>
    <property type="evidence" value="ECO:0007669"/>
    <property type="project" value="TreeGrafter"/>
</dbReference>
<dbReference type="GO" id="GO:0005524">
    <property type="term" value="F:ATP binding"/>
    <property type="evidence" value="ECO:0007669"/>
    <property type="project" value="UniProtKB-KW"/>
</dbReference>
<evidence type="ECO:0000256" key="4">
    <source>
        <dbReference type="ARBA" id="ARBA00022553"/>
    </source>
</evidence>
<evidence type="ECO:0000256" key="3">
    <source>
        <dbReference type="ARBA" id="ARBA00022475"/>
    </source>
</evidence>
<evidence type="ECO:0000256" key="9">
    <source>
        <dbReference type="ARBA" id="ARBA00022842"/>
    </source>
</evidence>
<protein>
    <submittedName>
        <fullName evidence="15">Lead, cadmium, zinc and mercury transporting ATPase Copper-translocating P-type ATPase</fullName>
        <ecNumber evidence="15">3.6.3.3</ecNumber>
        <ecNumber evidence="15">3.6.3.4</ecNumber>
    </submittedName>
</protein>
<feature type="transmembrane region" description="Helical" evidence="14">
    <location>
        <begin position="348"/>
        <end position="366"/>
    </location>
</feature>
<dbReference type="GO" id="GO:0016887">
    <property type="term" value="F:ATP hydrolysis activity"/>
    <property type="evidence" value="ECO:0007669"/>
    <property type="project" value="InterPro"/>
</dbReference>
<keyword evidence="9" id="KW-0460">Magnesium</keyword>
<evidence type="ECO:0000256" key="8">
    <source>
        <dbReference type="ARBA" id="ARBA00022840"/>
    </source>
</evidence>
<dbReference type="SUPFAM" id="SSF56784">
    <property type="entry name" value="HAD-like"/>
    <property type="match status" value="1"/>
</dbReference>
<dbReference type="Pfam" id="PF00702">
    <property type="entry name" value="Hydrolase"/>
    <property type="match status" value="1"/>
</dbReference>
<dbReference type="AlphaFoldDB" id="A0A1W1DM97"/>
<keyword evidence="8" id="KW-0067">ATP-binding</keyword>
<evidence type="ECO:0000256" key="10">
    <source>
        <dbReference type="ARBA" id="ARBA00022967"/>
    </source>
</evidence>
<dbReference type="NCBIfam" id="TIGR01494">
    <property type="entry name" value="ATPase_P-type"/>
    <property type="match status" value="1"/>
</dbReference>
<keyword evidence="5 14" id="KW-0812">Transmembrane</keyword>
<dbReference type="InterPro" id="IPR027256">
    <property type="entry name" value="P-typ_ATPase_IB"/>
</dbReference>
<evidence type="ECO:0000256" key="13">
    <source>
        <dbReference type="ARBA" id="ARBA00023136"/>
    </source>
</evidence>
<keyword evidence="12" id="KW-0406">Ion transport</keyword>
<dbReference type="SUPFAM" id="SSF81665">
    <property type="entry name" value="Calcium ATPase, transmembrane domain M"/>
    <property type="match status" value="1"/>
</dbReference>
<dbReference type="EMBL" id="FPHV01000190">
    <property type="protein sequence ID" value="SFV82447.1"/>
    <property type="molecule type" value="Genomic_DNA"/>
</dbReference>
<dbReference type="SFLD" id="SFLDF00027">
    <property type="entry name" value="p-type_atpase"/>
    <property type="match status" value="1"/>
</dbReference>
<dbReference type="InterPro" id="IPR023299">
    <property type="entry name" value="ATPase_P-typ_cyto_dom_N"/>
</dbReference>
<dbReference type="Gene3D" id="3.40.50.1000">
    <property type="entry name" value="HAD superfamily/HAD-like"/>
    <property type="match status" value="1"/>
</dbReference>
<comment type="subcellular location">
    <subcellularLocation>
        <location evidence="1">Cell membrane</location>
        <topology evidence="1">Multi-pass membrane protein</topology>
    </subcellularLocation>
</comment>
<gene>
    <name evidence="15" type="ORF">MNB_SUP05-6-354</name>
</gene>
<dbReference type="EC" id="3.6.3.4" evidence="15"/>
<dbReference type="PRINTS" id="PR00120">
    <property type="entry name" value="HATPASE"/>
</dbReference>
<dbReference type="PROSITE" id="PS00154">
    <property type="entry name" value="ATPASE_E1_E2"/>
    <property type="match status" value="1"/>
</dbReference>
<keyword evidence="4" id="KW-0597">Phosphoprotein</keyword>
<evidence type="ECO:0000256" key="7">
    <source>
        <dbReference type="ARBA" id="ARBA00022741"/>
    </source>
</evidence>
<keyword evidence="11 14" id="KW-1133">Transmembrane helix</keyword>
<dbReference type="SFLD" id="SFLDS00003">
    <property type="entry name" value="Haloacid_Dehalogenase"/>
    <property type="match status" value="1"/>
</dbReference>
<keyword evidence="6" id="KW-0479">Metal-binding</keyword>
<evidence type="ECO:0000256" key="6">
    <source>
        <dbReference type="ARBA" id="ARBA00022723"/>
    </source>
</evidence>
<evidence type="ECO:0000313" key="15">
    <source>
        <dbReference type="EMBL" id="SFV82447.1"/>
    </source>
</evidence>
<dbReference type="InterPro" id="IPR023214">
    <property type="entry name" value="HAD_sf"/>
</dbReference>
<feature type="transmembrane region" description="Helical" evidence="14">
    <location>
        <begin position="325"/>
        <end position="342"/>
    </location>
</feature>
<accession>A0A1W1DM97</accession>
<name>A0A1W1DM97_9ZZZZ</name>
<dbReference type="InterPro" id="IPR001757">
    <property type="entry name" value="P_typ_ATPase"/>
</dbReference>
<evidence type="ECO:0000256" key="1">
    <source>
        <dbReference type="ARBA" id="ARBA00004651"/>
    </source>
</evidence>
<dbReference type="GO" id="GO:0005886">
    <property type="term" value="C:plasma membrane"/>
    <property type="evidence" value="ECO:0007669"/>
    <property type="project" value="UniProtKB-SubCell"/>
</dbReference>
<dbReference type="Gene3D" id="3.40.1110.10">
    <property type="entry name" value="Calcium-transporting ATPase, cytoplasmic domain N"/>
    <property type="match status" value="1"/>
</dbReference>
<keyword evidence="2" id="KW-0813">Transport</keyword>
<keyword evidence="13 14" id="KW-0472">Membrane</keyword>
<dbReference type="PANTHER" id="PTHR43520">
    <property type="entry name" value="ATP7, ISOFORM B"/>
    <property type="match status" value="1"/>
</dbReference>
<reference evidence="15" key="1">
    <citation type="submission" date="2016-10" db="EMBL/GenBank/DDBJ databases">
        <authorList>
            <person name="de Groot N.N."/>
        </authorList>
    </citation>
    <scope>NUCLEOTIDE SEQUENCE</scope>
</reference>
<evidence type="ECO:0000256" key="11">
    <source>
        <dbReference type="ARBA" id="ARBA00022989"/>
    </source>
</evidence>
<sequence length="373" mass="39958">MSLAVITFLVWSPTDFDLALLSATSVLIITCPCAFGLATPMSIAVASGSAAKRNILIKNGDALEVLSKVKYVVFDKTGTLTLGSPQVNKIISQMDHKVLISIMSAIEKHSEHSLAKAIVHYATKHNIEQLADDFEMSPGLGVSAKVDGKRYWVGNLNYLQAPENIEWSEQANTLEQQGYTCVWCADEHAILGFIALNDQIKKDAKSTIALLRAMGKTVSMLSGDRTQVAQSVANQLGIDHVSAEVLPNDKAQHIKSLQEQGSVLMVGDGINDAPALTQADVSIAIGSGADVSVASADVVVLKTTLAPIVEAIQLSKRTQIIIKQNITFALLYNALMVPLAMMAKVTPLFAAIVMPISSIIVIANAARLRKNQK</sequence>
<dbReference type="InterPro" id="IPR036412">
    <property type="entry name" value="HAD-like_sf"/>
</dbReference>
<dbReference type="InterPro" id="IPR018303">
    <property type="entry name" value="ATPase_P-typ_P_site"/>
</dbReference>
<dbReference type="NCBIfam" id="TIGR01525">
    <property type="entry name" value="ATPase-IB_hvy"/>
    <property type="match status" value="1"/>
</dbReference>
<dbReference type="GO" id="GO:0005507">
    <property type="term" value="F:copper ion binding"/>
    <property type="evidence" value="ECO:0007669"/>
    <property type="project" value="TreeGrafter"/>
</dbReference>
<dbReference type="PRINTS" id="PR00119">
    <property type="entry name" value="CATATPASE"/>
</dbReference>
<dbReference type="InterPro" id="IPR023298">
    <property type="entry name" value="ATPase_P-typ_TM_dom_sf"/>
</dbReference>
<keyword evidence="3" id="KW-1003">Cell membrane</keyword>
<keyword evidence="15" id="KW-0378">Hydrolase</keyword>
<feature type="transmembrane region" description="Helical" evidence="14">
    <location>
        <begin position="26"/>
        <end position="46"/>
    </location>
</feature>
<dbReference type="PANTHER" id="PTHR43520:SF5">
    <property type="entry name" value="CATION-TRANSPORTING P-TYPE ATPASE-RELATED"/>
    <property type="match status" value="1"/>
</dbReference>
<keyword evidence="10" id="KW-1278">Translocase</keyword>
<dbReference type="InterPro" id="IPR044492">
    <property type="entry name" value="P_typ_ATPase_HD_dom"/>
</dbReference>